<comment type="caution">
    <text evidence="1">The sequence shown here is derived from an EMBL/GenBank/DDBJ whole genome shotgun (WGS) entry which is preliminary data.</text>
</comment>
<gene>
    <name evidence="1" type="ORF">PGLA1383_LOCUS4111</name>
</gene>
<keyword evidence="2" id="KW-1185">Reference proteome</keyword>
<organism evidence="1 2">
    <name type="scientific">Polarella glacialis</name>
    <name type="common">Dinoflagellate</name>
    <dbReference type="NCBI Taxonomy" id="89957"/>
    <lineage>
        <taxon>Eukaryota</taxon>
        <taxon>Sar</taxon>
        <taxon>Alveolata</taxon>
        <taxon>Dinophyceae</taxon>
        <taxon>Suessiales</taxon>
        <taxon>Suessiaceae</taxon>
        <taxon>Polarella</taxon>
    </lineage>
</organism>
<protein>
    <submittedName>
        <fullName evidence="1">Uncharacterized protein</fullName>
    </submittedName>
</protein>
<reference evidence="1" key="1">
    <citation type="submission" date="2021-02" db="EMBL/GenBank/DDBJ databases">
        <authorList>
            <person name="Dougan E. K."/>
            <person name="Rhodes N."/>
            <person name="Thang M."/>
            <person name="Chan C."/>
        </authorList>
    </citation>
    <scope>NUCLEOTIDE SEQUENCE</scope>
</reference>
<accession>A0A813DBC5</accession>
<sequence>VLKLDRCRGVLKVTGTDRAIIDVRRQLESLGGPRRPVQQAVWAELMRTRTLETTSRVSVAWLQQMSGCRVHIERSQQEVRLFGPKETVAIAD</sequence>
<feature type="non-terminal residue" evidence="1">
    <location>
        <position position="92"/>
    </location>
</feature>
<dbReference type="AlphaFoldDB" id="A0A813DBC5"/>
<dbReference type="Proteomes" id="UP000654075">
    <property type="component" value="Unassembled WGS sequence"/>
</dbReference>
<evidence type="ECO:0000313" key="1">
    <source>
        <dbReference type="EMBL" id="CAE8585198.1"/>
    </source>
</evidence>
<dbReference type="OrthoDB" id="411918at2759"/>
<proteinExistence type="predicted"/>
<name>A0A813DBC5_POLGL</name>
<feature type="non-terminal residue" evidence="1">
    <location>
        <position position="1"/>
    </location>
</feature>
<dbReference type="EMBL" id="CAJNNV010001501">
    <property type="protein sequence ID" value="CAE8585198.1"/>
    <property type="molecule type" value="Genomic_DNA"/>
</dbReference>
<evidence type="ECO:0000313" key="2">
    <source>
        <dbReference type="Proteomes" id="UP000654075"/>
    </source>
</evidence>